<name>A0AAW1TI14_9CUCU</name>
<dbReference type="GO" id="GO:0005743">
    <property type="term" value="C:mitochondrial inner membrane"/>
    <property type="evidence" value="ECO:0007669"/>
    <property type="project" value="UniProtKB-SubCell"/>
</dbReference>
<dbReference type="AlphaFoldDB" id="A0AAW1TI14"/>
<dbReference type="Proteomes" id="UP001431783">
    <property type="component" value="Unassembled WGS sequence"/>
</dbReference>
<keyword evidence="8" id="KW-0812">Transmembrane</keyword>
<keyword evidence="6" id="KW-0813">Transport</keyword>
<comment type="function">
    <text evidence="1">Accessory subunit of the mitochondrial membrane respiratory chain NADH dehydrogenase (Complex I), that is believed not to be involved in catalysis. Complex I functions in the transfer of electrons from NADH to the respiratory chain. The immediate electron acceptor for the enzyme is believed to be ubiquinone.</text>
</comment>
<keyword evidence="7" id="KW-0679">Respiratory chain</keyword>
<comment type="similarity">
    <text evidence="3">Belongs to the complex I NDUFB5 subunit family.</text>
</comment>
<evidence type="ECO:0000256" key="15">
    <source>
        <dbReference type="ARBA" id="ARBA00032395"/>
    </source>
</evidence>
<keyword evidence="14" id="KW-0472">Membrane</keyword>
<organism evidence="17 18">
    <name type="scientific">Henosepilachna vigintioctopunctata</name>
    <dbReference type="NCBI Taxonomy" id="420089"/>
    <lineage>
        <taxon>Eukaryota</taxon>
        <taxon>Metazoa</taxon>
        <taxon>Ecdysozoa</taxon>
        <taxon>Arthropoda</taxon>
        <taxon>Hexapoda</taxon>
        <taxon>Insecta</taxon>
        <taxon>Pterygota</taxon>
        <taxon>Neoptera</taxon>
        <taxon>Endopterygota</taxon>
        <taxon>Coleoptera</taxon>
        <taxon>Polyphaga</taxon>
        <taxon>Cucujiformia</taxon>
        <taxon>Coccinelloidea</taxon>
        <taxon>Coccinellidae</taxon>
        <taxon>Epilachninae</taxon>
        <taxon>Epilachnini</taxon>
        <taxon>Henosepilachna</taxon>
    </lineage>
</organism>
<comment type="subcellular location">
    <subcellularLocation>
        <location evidence="2">Mitochondrion inner membrane</location>
        <topology evidence="2">Single-pass membrane protein</topology>
    </subcellularLocation>
</comment>
<evidence type="ECO:0000256" key="3">
    <source>
        <dbReference type="ARBA" id="ARBA00007152"/>
    </source>
</evidence>
<evidence type="ECO:0000256" key="4">
    <source>
        <dbReference type="ARBA" id="ARBA00011533"/>
    </source>
</evidence>
<dbReference type="Pfam" id="PF09781">
    <property type="entry name" value="NDUF_B5"/>
    <property type="match status" value="1"/>
</dbReference>
<evidence type="ECO:0000256" key="1">
    <source>
        <dbReference type="ARBA" id="ARBA00003195"/>
    </source>
</evidence>
<evidence type="ECO:0000313" key="18">
    <source>
        <dbReference type="Proteomes" id="UP001431783"/>
    </source>
</evidence>
<comment type="subunit">
    <text evidence="4">Complex I is composed of 45 different subunits.</text>
</comment>
<comment type="caution">
    <text evidence="17">The sequence shown here is derived from an EMBL/GenBank/DDBJ whole genome shotgun (WGS) entry which is preliminary data.</text>
</comment>
<evidence type="ECO:0000256" key="7">
    <source>
        <dbReference type="ARBA" id="ARBA00022660"/>
    </source>
</evidence>
<evidence type="ECO:0000256" key="6">
    <source>
        <dbReference type="ARBA" id="ARBA00022448"/>
    </source>
</evidence>
<evidence type="ECO:0000313" key="17">
    <source>
        <dbReference type="EMBL" id="KAK9870117.1"/>
    </source>
</evidence>
<evidence type="ECO:0000256" key="5">
    <source>
        <dbReference type="ARBA" id="ARBA00015175"/>
    </source>
</evidence>
<accession>A0AAW1TI14</accession>
<keyword evidence="18" id="KW-1185">Reference proteome</keyword>
<evidence type="ECO:0000256" key="2">
    <source>
        <dbReference type="ARBA" id="ARBA00004434"/>
    </source>
</evidence>
<reference evidence="17 18" key="1">
    <citation type="submission" date="2023-03" db="EMBL/GenBank/DDBJ databases">
        <title>Genome insight into feeding habits of ladybird beetles.</title>
        <authorList>
            <person name="Li H.-S."/>
            <person name="Huang Y.-H."/>
            <person name="Pang H."/>
        </authorList>
    </citation>
    <scope>NUCLEOTIDE SEQUENCE [LARGE SCALE GENOMIC DNA]</scope>
    <source>
        <strain evidence="17">SYSU_2023b</strain>
        <tissue evidence="17">Whole body</tissue>
    </source>
</reference>
<dbReference type="EMBL" id="JARQZJ010000002">
    <property type="protein sequence ID" value="KAK9870117.1"/>
    <property type="molecule type" value="Genomic_DNA"/>
</dbReference>
<evidence type="ECO:0000256" key="13">
    <source>
        <dbReference type="ARBA" id="ARBA00023128"/>
    </source>
</evidence>
<evidence type="ECO:0000256" key="8">
    <source>
        <dbReference type="ARBA" id="ARBA00022692"/>
    </source>
</evidence>
<keyword evidence="12" id="KW-1133">Transmembrane helix</keyword>
<dbReference type="PANTHER" id="PTHR13178">
    <property type="entry name" value="NADH-UBIQUINONE OXIDOREDUCTASE SGDH SUBUNIT"/>
    <property type="match status" value="1"/>
</dbReference>
<keyword evidence="10" id="KW-0809">Transit peptide</keyword>
<keyword evidence="9" id="KW-0999">Mitochondrion inner membrane</keyword>
<evidence type="ECO:0000256" key="11">
    <source>
        <dbReference type="ARBA" id="ARBA00022982"/>
    </source>
</evidence>
<evidence type="ECO:0000256" key="12">
    <source>
        <dbReference type="ARBA" id="ARBA00022989"/>
    </source>
</evidence>
<evidence type="ECO:0000256" key="10">
    <source>
        <dbReference type="ARBA" id="ARBA00022946"/>
    </source>
</evidence>
<keyword evidence="13" id="KW-0496">Mitochondrion</keyword>
<evidence type="ECO:0000256" key="14">
    <source>
        <dbReference type="ARBA" id="ARBA00023136"/>
    </source>
</evidence>
<keyword evidence="11" id="KW-0249">Electron transport</keyword>
<protein>
    <recommendedName>
        <fullName evidence="5">NADH dehydrogenase [ubiquinone] 1 beta subcomplex subunit 5, mitochondrial</fullName>
    </recommendedName>
    <alternativeName>
        <fullName evidence="16">Complex I-SGDH</fullName>
    </alternativeName>
    <alternativeName>
        <fullName evidence="15">NADH-ubiquinone oxidoreductase SGDH subunit</fullName>
    </alternativeName>
</protein>
<dbReference type="PANTHER" id="PTHR13178:SF0">
    <property type="entry name" value="NADH DEHYDROGENASE [UBIQUINONE] 1 BETA SUBCOMPLEX SUBUNIT 5, MITOCHONDRIAL"/>
    <property type="match status" value="1"/>
</dbReference>
<proteinExistence type="inferred from homology"/>
<gene>
    <name evidence="17" type="ORF">WA026_006208</name>
</gene>
<sequence length="122" mass="14775">MANKFTQWLNIAHGCRLQSIDRLFINYCKVFGAVISSEIPPDFIAKHREYYQNLVTRLIARINHQQENENHLAYIFMEDEKWLLREIQYEVQQKIKERDDYQACYYRPVLSTYVRQSEVLLI</sequence>
<evidence type="ECO:0000256" key="9">
    <source>
        <dbReference type="ARBA" id="ARBA00022792"/>
    </source>
</evidence>
<dbReference type="InterPro" id="IPR019173">
    <property type="entry name" value="NADH_UbQ_OxRdtase_B5_su"/>
</dbReference>
<evidence type="ECO:0000256" key="16">
    <source>
        <dbReference type="ARBA" id="ARBA00032550"/>
    </source>
</evidence>